<dbReference type="GO" id="GO:0005829">
    <property type="term" value="C:cytosol"/>
    <property type="evidence" value="ECO:0000318"/>
    <property type="project" value="GO_Central"/>
</dbReference>
<gene>
    <name evidence="2" type="primary">20195094</name>
    <name evidence="1" type="ORF">HELRODRAFT_109498</name>
</gene>
<dbReference type="EMBL" id="AMQM01002887">
    <property type="status" value="NOT_ANNOTATED_CDS"/>
    <property type="molecule type" value="Genomic_DNA"/>
</dbReference>
<dbReference type="HOGENOM" id="CLU_055721_5_1_1"/>
<dbReference type="InterPro" id="IPR029063">
    <property type="entry name" value="SAM-dependent_MTases_sf"/>
</dbReference>
<dbReference type="GO" id="GO:0016279">
    <property type="term" value="F:protein-lysine N-methyltransferase activity"/>
    <property type="evidence" value="ECO:0000318"/>
    <property type="project" value="GO_Central"/>
</dbReference>
<reference evidence="2" key="3">
    <citation type="submission" date="2015-06" db="UniProtKB">
        <authorList>
            <consortium name="EnsemblMetazoa"/>
        </authorList>
    </citation>
    <scope>IDENTIFICATION</scope>
</reference>
<sequence length="220" mass="24751">MEIDRNVADTYIAENYFHRKFEKSDGKSVFVSQLVCGDVGCVVWDSAIVMFHFIEKNKSFFSGKKVIDLGSGTGLIGIQAAACGADAVITDLEEFISLMELNIKNNLHIISGTIEARCLRWGSDVSDLSSPDILLVSDCLYYDESVLPLAKTINDLSNENTIVYLSYEIRESEAKKKIVKDFFNIISKTFTVQDVPKHLLDEEFCCDDIKMLKMTKIKFS</sequence>
<reference evidence="3" key="1">
    <citation type="submission" date="2012-12" db="EMBL/GenBank/DDBJ databases">
        <authorList>
            <person name="Hellsten U."/>
            <person name="Grimwood J."/>
            <person name="Chapman J.A."/>
            <person name="Shapiro H."/>
            <person name="Aerts A."/>
            <person name="Otillar R.P."/>
            <person name="Terry A.Y."/>
            <person name="Boore J.L."/>
            <person name="Simakov O."/>
            <person name="Marletaz F."/>
            <person name="Cho S.-J."/>
            <person name="Edsinger-Gonzales E."/>
            <person name="Havlak P."/>
            <person name="Kuo D.-H."/>
            <person name="Larsson T."/>
            <person name="Lv J."/>
            <person name="Arendt D."/>
            <person name="Savage R."/>
            <person name="Osoegawa K."/>
            <person name="de Jong P."/>
            <person name="Lindberg D.R."/>
            <person name="Seaver E.C."/>
            <person name="Weisblat D.A."/>
            <person name="Putnam N.H."/>
            <person name="Grigoriev I.V."/>
            <person name="Rokhsar D.S."/>
        </authorList>
    </citation>
    <scope>NUCLEOTIDE SEQUENCE</scope>
</reference>
<dbReference type="eggNOG" id="KOG2793">
    <property type="taxonomic scope" value="Eukaryota"/>
</dbReference>
<reference evidence="1 3" key="2">
    <citation type="journal article" date="2013" name="Nature">
        <title>Insights into bilaterian evolution from three spiralian genomes.</title>
        <authorList>
            <person name="Simakov O."/>
            <person name="Marletaz F."/>
            <person name="Cho S.J."/>
            <person name="Edsinger-Gonzales E."/>
            <person name="Havlak P."/>
            <person name="Hellsten U."/>
            <person name="Kuo D.H."/>
            <person name="Larsson T."/>
            <person name="Lv J."/>
            <person name="Arendt D."/>
            <person name="Savage R."/>
            <person name="Osoegawa K."/>
            <person name="de Jong P."/>
            <person name="Grimwood J."/>
            <person name="Chapman J.A."/>
            <person name="Shapiro H."/>
            <person name="Aerts A."/>
            <person name="Otillar R.P."/>
            <person name="Terry A.Y."/>
            <person name="Boore J.L."/>
            <person name="Grigoriev I.V."/>
            <person name="Lindberg D.R."/>
            <person name="Seaver E.C."/>
            <person name="Weisblat D.A."/>
            <person name="Putnam N.H."/>
            <person name="Rokhsar D.S."/>
        </authorList>
    </citation>
    <scope>NUCLEOTIDE SEQUENCE</scope>
</reference>
<name>T1EEU2_HELRO</name>
<keyword evidence="3" id="KW-1185">Reference proteome</keyword>
<accession>T1EEU2</accession>
<dbReference type="KEGG" id="hro:HELRODRAFT_109498"/>
<dbReference type="GeneID" id="20195094"/>
<dbReference type="STRING" id="6412.T1EEU2"/>
<evidence type="ECO:0008006" key="4">
    <source>
        <dbReference type="Google" id="ProtNLM"/>
    </source>
</evidence>
<protein>
    <recommendedName>
        <fullName evidence="4">Methyltransferase small domain-containing protein</fullName>
    </recommendedName>
</protein>
<dbReference type="CTD" id="20195094"/>
<dbReference type="EMBL" id="KB095905">
    <property type="protein sequence ID" value="ESO10175.1"/>
    <property type="molecule type" value="Genomic_DNA"/>
</dbReference>
<dbReference type="OrthoDB" id="413520at2759"/>
<dbReference type="OMA" id="RRADMRF"/>
<dbReference type="InterPro" id="IPR019410">
    <property type="entry name" value="Methyltransf_16"/>
</dbReference>
<dbReference type="EnsemblMetazoa" id="HelroT109498">
    <property type="protein sequence ID" value="HelroP109498"/>
    <property type="gene ID" value="HelroG109498"/>
</dbReference>
<proteinExistence type="predicted"/>
<dbReference type="PANTHER" id="PTHR14614">
    <property type="entry name" value="HEPATOCELLULAR CARCINOMA-ASSOCIATED ANTIGEN"/>
    <property type="match status" value="1"/>
</dbReference>
<dbReference type="GO" id="GO:0032991">
    <property type="term" value="C:protein-containing complex"/>
    <property type="evidence" value="ECO:0000318"/>
    <property type="project" value="GO_Central"/>
</dbReference>
<evidence type="ECO:0000313" key="3">
    <source>
        <dbReference type="Proteomes" id="UP000015101"/>
    </source>
</evidence>
<dbReference type="Proteomes" id="UP000015101">
    <property type="component" value="Unassembled WGS sequence"/>
</dbReference>
<dbReference type="InParanoid" id="T1EEU2"/>
<evidence type="ECO:0000313" key="1">
    <source>
        <dbReference type="EMBL" id="ESO10175.1"/>
    </source>
</evidence>
<dbReference type="PANTHER" id="PTHR14614:SF44">
    <property type="entry name" value="PROTEIN N-LYSINE METHYLTRANSFERASE METTL21D"/>
    <property type="match status" value="1"/>
</dbReference>
<dbReference type="RefSeq" id="XP_009011989.1">
    <property type="nucleotide sequence ID" value="XM_009013741.1"/>
</dbReference>
<dbReference type="AlphaFoldDB" id="T1EEU2"/>
<dbReference type="Gene3D" id="3.40.50.150">
    <property type="entry name" value="Vaccinia Virus protein VP39"/>
    <property type="match status" value="1"/>
</dbReference>
<evidence type="ECO:0000313" key="2">
    <source>
        <dbReference type="EnsemblMetazoa" id="HelroP109498"/>
    </source>
</evidence>
<dbReference type="SUPFAM" id="SSF53335">
    <property type="entry name" value="S-adenosyl-L-methionine-dependent methyltransferases"/>
    <property type="match status" value="1"/>
</dbReference>
<organism evidence="2 3">
    <name type="scientific">Helobdella robusta</name>
    <name type="common">Californian leech</name>
    <dbReference type="NCBI Taxonomy" id="6412"/>
    <lineage>
        <taxon>Eukaryota</taxon>
        <taxon>Metazoa</taxon>
        <taxon>Spiralia</taxon>
        <taxon>Lophotrochozoa</taxon>
        <taxon>Annelida</taxon>
        <taxon>Clitellata</taxon>
        <taxon>Hirudinea</taxon>
        <taxon>Rhynchobdellida</taxon>
        <taxon>Glossiphoniidae</taxon>
        <taxon>Helobdella</taxon>
    </lineage>
</organism>
<dbReference type="Pfam" id="PF10294">
    <property type="entry name" value="Methyltransf_16"/>
    <property type="match status" value="1"/>
</dbReference>